<dbReference type="Pfam" id="PF01507">
    <property type="entry name" value="PAPS_reduct"/>
    <property type="match status" value="1"/>
</dbReference>
<dbReference type="Proteomes" id="UP000521676">
    <property type="component" value="Unassembled WGS sequence"/>
</dbReference>
<dbReference type="Proteomes" id="UP001431572">
    <property type="component" value="Plasmid unnamed1"/>
</dbReference>
<dbReference type="InterPro" id="IPR017598">
    <property type="entry name" value="SulphurTrfase_DndC"/>
</dbReference>
<evidence type="ECO:0000313" key="2">
    <source>
        <dbReference type="EMBL" id="NWJ46933.1"/>
    </source>
</evidence>
<dbReference type="RefSeq" id="WP_341471952.1">
    <property type="nucleotide sequence ID" value="NZ_CP128401.1"/>
</dbReference>
<keyword evidence="5" id="KW-1185">Reference proteome</keyword>
<name>A0A8T7M4C4_9CHLR</name>
<geneLocation type="plasmid" evidence="3 5">
    <name>unnamed1</name>
</geneLocation>
<protein>
    <submittedName>
        <fullName evidence="2">DNA phosphorothioation system sulfurtransferase DndC</fullName>
    </submittedName>
</protein>
<dbReference type="AlphaFoldDB" id="A0A8T7M4C4"/>
<dbReference type="NCBIfam" id="TIGR03183">
    <property type="entry name" value="DNA_S_dndC"/>
    <property type="match status" value="1"/>
</dbReference>
<dbReference type="EMBL" id="CP128401">
    <property type="protein sequence ID" value="WJW70070.1"/>
    <property type="molecule type" value="Genomic_DNA"/>
</dbReference>
<dbReference type="InterPro" id="IPR002500">
    <property type="entry name" value="PAPS_reduct_dom"/>
</dbReference>
<dbReference type="PANTHER" id="PTHR43196">
    <property type="entry name" value="SULFATE ADENYLYLTRANSFERASE SUBUNIT 2"/>
    <property type="match status" value="1"/>
</dbReference>
<evidence type="ECO:0000313" key="3">
    <source>
        <dbReference type="EMBL" id="WJW70070.1"/>
    </source>
</evidence>
<dbReference type="InterPro" id="IPR046882">
    <property type="entry name" value="Sp-DndD"/>
</dbReference>
<reference evidence="2 4" key="1">
    <citation type="submission" date="2020-06" db="EMBL/GenBank/DDBJ databases">
        <title>Anoxygenic phototrophic Chloroflexota member uses a Type I reaction center.</title>
        <authorList>
            <person name="Tsuji J.M."/>
            <person name="Shaw N.A."/>
            <person name="Nagashima S."/>
            <person name="Venkiteswaran J."/>
            <person name="Schiff S.L."/>
            <person name="Hanada S."/>
            <person name="Tank M."/>
            <person name="Neufeld J.D."/>
        </authorList>
    </citation>
    <scope>NUCLEOTIDE SEQUENCE [LARGE SCALE GENOMIC DNA]</scope>
    <source>
        <strain evidence="2">L227-S17</strain>
    </source>
</reference>
<reference evidence="3" key="2">
    <citation type="journal article" date="2024" name="Nature">
        <title>Anoxygenic phototroph of the Chloroflexota uses a type I reaction centre.</title>
        <authorList>
            <person name="Tsuji J.M."/>
            <person name="Shaw N.A."/>
            <person name="Nagashima S."/>
            <person name="Venkiteswaran J.J."/>
            <person name="Schiff S.L."/>
            <person name="Watanabe T."/>
            <person name="Fukui M."/>
            <person name="Hanada S."/>
            <person name="Tank M."/>
            <person name="Neufeld J.D."/>
        </authorList>
    </citation>
    <scope>NUCLEOTIDE SEQUENCE</scope>
    <source>
        <strain evidence="3">L227-S17</strain>
        <plasmid evidence="3 5">unnamed1</plasmid>
    </source>
</reference>
<dbReference type="SUPFAM" id="SSF52402">
    <property type="entry name" value="Adenine nucleotide alpha hydrolases-like"/>
    <property type="match status" value="1"/>
</dbReference>
<dbReference type="EMBL" id="JACATZ010000001">
    <property type="protein sequence ID" value="NWJ46933.1"/>
    <property type="molecule type" value="Genomic_DNA"/>
</dbReference>
<keyword evidence="3" id="KW-0614">Plasmid</keyword>
<gene>
    <name evidence="2" type="primary">dndC</name>
    <name evidence="2" type="ORF">HXX08_13815</name>
    <name evidence="3" type="ORF">OZ401_004874</name>
</gene>
<dbReference type="InterPro" id="IPR050128">
    <property type="entry name" value="Sulfate_adenylyltrnsfr_sub2"/>
</dbReference>
<accession>A0A8T7M4C4</accession>
<dbReference type="GO" id="GO:0003824">
    <property type="term" value="F:catalytic activity"/>
    <property type="evidence" value="ECO:0007669"/>
    <property type="project" value="InterPro"/>
</dbReference>
<dbReference type="Gene3D" id="3.40.50.620">
    <property type="entry name" value="HUPs"/>
    <property type="match status" value="1"/>
</dbReference>
<feature type="domain" description="Phosphoadenosine phosphosulphate reductase" evidence="1">
    <location>
        <begin position="35"/>
        <end position="244"/>
    </location>
</feature>
<evidence type="ECO:0000313" key="5">
    <source>
        <dbReference type="Proteomes" id="UP001431572"/>
    </source>
</evidence>
<organism evidence="2 4">
    <name type="scientific">Candidatus Chlorohelix allophototropha</name>
    <dbReference type="NCBI Taxonomy" id="3003348"/>
    <lineage>
        <taxon>Bacteria</taxon>
        <taxon>Bacillati</taxon>
        <taxon>Chloroflexota</taxon>
        <taxon>Chloroflexia</taxon>
        <taxon>Candidatus Chloroheliales</taxon>
        <taxon>Candidatus Chloroheliaceae</taxon>
        <taxon>Candidatus Chlorohelix</taxon>
    </lineage>
</organism>
<dbReference type="Pfam" id="PF20306">
    <property type="entry name" value="Sp-DndD"/>
    <property type="match status" value="1"/>
</dbReference>
<evidence type="ECO:0000313" key="4">
    <source>
        <dbReference type="Proteomes" id="UP000521676"/>
    </source>
</evidence>
<proteinExistence type="predicted"/>
<dbReference type="PANTHER" id="PTHR43196:SF2">
    <property type="entry name" value="PHOSPHOADENOSINE PHOSPHOSULFATE REDUCTASE"/>
    <property type="match status" value="1"/>
</dbReference>
<sequence>MSAEQEAHSIFDTKTVRDIHHEIQEIYLADRLPWVIGYSGGKDSTATLQLVWNSLKALNAEQLIKPVFVISSDTLVETPVIVNYIDRSLASINAAAKEQWLPIVADKVMPQIKDTFWVNLLGRGYPAPNTEFRWCTDRMKIQPANRFILDKVAQFGEVVMVLGARKSESSSRGQIINTRQLGLMDGRTDKRDEEEKSNFDYTKVNVRHGRLSRHSSLTRAWVFTPIEDFSTDDVWEYLLQVDSPWGNDNQQLAALYRSAQGGECPLVIDESTPSCGNSRFGCWVCTVVTKDKSMTNLIDNGEDWMLPLLQFRDRLALTQNPDTKGDVREFKRRNGRVKYKKDGGVIWGPYTMEFRKQMLRDLLETQRIINTSPKGFGMELISVPELHEIRRIWITEERDWEDSLPVIVKEVLDRELQWVRDDIGLFKPRDKELLEKLCRDKDIPVELVTKLLEVERQMQGMSRRSSVQNKIRAVFSEDWRTRDQVLNKEDNLLGTFTESRR</sequence>
<evidence type="ECO:0000259" key="1">
    <source>
        <dbReference type="Pfam" id="PF01507"/>
    </source>
</evidence>
<dbReference type="InterPro" id="IPR014729">
    <property type="entry name" value="Rossmann-like_a/b/a_fold"/>
</dbReference>